<gene>
    <name evidence="1" type="ORF">HNQ80_001645</name>
</gene>
<reference evidence="1 2" key="1">
    <citation type="submission" date="2020-08" db="EMBL/GenBank/DDBJ databases">
        <title>Genomic Encyclopedia of Type Strains, Phase IV (KMG-IV): sequencing the most valuable type-strain genomes for metagenomic binning, comparative biology and taxonomic classification.</title>
        <authorList>
            <person name="Goeker M."/>
        </authorList>
    </citation>
    <scope>NUCLEOTIDE SEQUENCE [LARGE SCALE GENOMIC DNA]</scope>
    <source>
        <strain evidence="1 2">DSM 103526</strain>
    </source>
</reference>
<protein>
    <submittedName>
        <fullName evidence="1">Uncharacterized protein</fullName>
    </submittedName>
</protein>
<accession>A0A841KQ01</accession>
<keyword evidence="2" id="KW-1185">Reference proteome</keyword>
<dbReference type="AlphaFoldDB" id="A0A841KQ01"/>
<dbReference type="EMBL" id="JACHEN010000008">
    <property type="protein sequence ID" value="MBB6215556.1"/>
    <property type="molecule type" value="Genomic_DNA"/>
</dbReference>
<comment type="caution">
    <text evidence="1">The sequence shown here is derived from an EMBL/GenBank/DDBJ whole genome shotgun (WGS) entry which is preliminary data.</text>
</comment>
<evidence type="ECO:0000313" key="2">
    <source>
        <dbReference type="Proteomes" id="UP000579281"/>
    </source>
</evidence>
<dbReference type="Proteomes" id="UP000579281">
    <property type="component" value="Unassembled WGS sequence"/>
</dbReference>
<name>A0A841KQ01_9FIRM</name>
<organism evidence="1 2">
    <name type="scientific">Anaerosolibacter carboniphilus</name>
    <dbReference type="NCBI Taxonomy" id="1417629"/>
    <lineage>
        <taxon>Bacteria</taxon>
        <taxon>Bacillati</taxon>
        <taxon>Bacillota</taxon>
        <taxon>Clostridia</taxon>
        <taxon>Peptostreptococcales</taxon>
        <taxon>Thermotaleaceae</taxon>
        <taxon>Anaerosolibacter</taxon>
    </lineage>
</organism>
<sequence>MADQKVAVVSRFTGKKTLQEILKEIIMLKWKSK</sequence>
<evidence type="ECO:0000313" key="1">
    <source>
        <dbReference type="EMBL" id="MBB6215556.1"/>
    </source>
</evidence>
<proteinExistence type="predicted"/>